<dbReference type="InterPro" id="IPR042099">
    <property type="entry name" value="ANL_N_sf"/>
</dbReference>
<dbReference type="PROSITE" id="PS50075">
    <property type="entry name" value="CARRIER"/>
    <property type="match status" value="1"/>
</dbReference>
<proteinExistence type="predicted"/>
<dbReference type="Pfam" id="PF00550">
    <property type="entry name" value="PP-binding"/>
    <property type="match status" value="1"/>
</dbReference>
<evidence type="ECO:0000313" key="3">
    <source>
        <dbReference type="Proteomes" id="UP001147782"/>
    </source>
</evidence>
<dbReference type="InterPro" id="IPR009081">
    <property type="entry name" value="PP-bd_ACP"/>
</dbReference>
<dbReference type="SUPFAM" id="SSF56801">
    <property type="entry name" value="Acetyl-CoA synthetase-like"/>
    <property type="match status" value="1"/>
</dbReference>
<dbReference type="InterPro" id="IPR036736">
    <property type="entry name" value="ACP-like_sf"/>
</dbReference>
<dbReference type="Gene3D" id="3.40.50.1820">
    <property type="entry name" value="alpha/beta hydrolase"/>
    <property type="match status" value="1"/>
</dbReference>
<sequence length="773" mass="85311">MACAFKGVDAPRLYRGNDLVQNSTPPSVMCNQRNDDDLGALMLTSGGTDFSKAVCLRQPQMLTAAAGKAAHCRATSQDVFLSWIALDHVVNLVEMHLHAMLLAADQIQVATEEVLKEPRRFLDFVDQHRVSLSFAPNFFLALLCERVSQPDFSREVPKWDLSCLRCVFSGGEATVRQMAVQLTRALQPYGARHFIRAGYGLTESCPGMVWDLVDHDLDSLHDASGEFLSCGSTFPGVQMRVVREVDGVRAAVGEEGMLQLRGPVMFIRYYRDPTATSAAFTADGWFITGDHAFLDERSRLYITGRTNDTLLLNGLTIFAVEVEYSIEQARIPGLTPSYTLVFAHRPLGAVTESYCVVYFPTYSPDDDEARAQMTDAIERIAQRLFENGTLDSERTLHTARLQAYRQAHRQPPSSPAEKPILDLVCTRLAVDPHDVSVTTNLFQLGLSSLDFYNITQDIHRTFDTHLTLPDRLADPTISGLACHISTSVGTTMNAGYDPVVPFQPHGSKTPLWLVHPASGNVPIFTALARAFHDRPIYAFRAQGTRPGEPLFTSITEMADTYATTLLRCQPHGPYALAGYLRGSSVTFEIAKRLEASGAQVQFLGALDGPPDIAPLVGHLTCSEALVMIGYFYELVEERRSIQLMSELRDQPGETALDVVLGEADQRRVKALGLEKGELTHVTDVTAGFCRAAGGYAPGGQVRCLVDIFAVEPLLTVTDQRELWVRDYLGKWASLSKPGMLLHQCEGRHADMLGREFVNSLALILRRVLSERGV</sequence>
<dbReference type="EMBL" id="JAPZBS010000004">
    <property type="protein sequence ID" value="KAJ5377127.1"/>
    <property type="molecule type" value="Genomic_DNA"/>
</dbReference>
<dbReference type="GO" id="GO:0006633">
    <property type="term" value="P:fatty acid biosynthetic process"/>
    <property type="evidence" value="ECO:0007669"/>
    <property type="project" value="TreeGrafter"/>
</dbReference>
<dbReference type="GO" id="GO:0044550">
    <property type="term" value="P:secondary metabolite biosynthetic process"/>
    <property type="evidence" value="ECO:0007669"/>
    <property type="project" value="UniProtKB-ARBA"/>
</dbReference>
<dbReference type="InterPro" id="IPR000873">
    <property type="entry name" value="AMP-dep_synth/lig_dom"/>
</dbReference>
<reference evidence="2" key="1">
    <citation type="submission" date="2022-11" db="EMBL/GenBank/DDBJ databases">
        <authorList>
            <person name="Petersen C."/>
        </authorList>
    </citation>
    <scope>NUCLEOTIDE SEQUENCE</scope>
    <source>
        <strain evidence="2">IBT 29864</strain>
    </source>
</reference>
<dbReference type="GO" id="GO:0017000">
    <property type="term" value="P:antibiotic biosynthetic process"/>
    <property type="evidence" value="ECO:0007669"/>
    <property type="project" value="UniProtKB-ARBA"/>
</dbReference>
<gene>
    <name evidence="2" type="ORF">N7496_004536</name>
</gene>
<accession>A0A9W9VCP6</accession>
<dbReference type="AlphaFoldDB" id="A0A9W9VCP6"/>
<dbReference type="Proteomes" id="UP001147782">
    <property type="component" value="Unassembled WGS sequence"/>
</dbReference>
<dbReference type="SUPFAM" id="SSF47336">
    <property type="entry name" value="ACP-like"/>
    <property type="match status" value="1"/>
</dbReference>
<organism evidence="2 3">
    <name type="scientific">Penicillium cataractarum</name>
    <dbReference type="NCBI Taxonomy" id="2100454"/>
    <lineage>
        <taxon>Eukaryota</taxon>
        <taxon>Fungi</taxon>
        <taxon>Dikarya</taxon>
        <taxon>Ascomycota</taxon>
        <taxon>Pezizomycotina</taxon>
        <taxon>Eurotiomycetes</taxon>
        <taxon>Eurotiomycetidae</taxon>
        <taxon>Eurotiales</taxon>
        <taxon>Aspergillaceae</taxon>
        <taxon>Penicillium</taxon>
    </lineage>
</organism>
<evidence type="ECO:0000313" key="2">
    <source>
        <dbReference type="EMBL" id="KAJ5377127.1"/>
    </source>
</evidence>
<reference evidence="2" key="2">
    <citation type="journal article" date="2023" name="IMA Fungus">
        <title>Comparative genomic study of the Penicillium genus elucidates a diverse pangenome and 15 lateral gene transfer events.</title>
        <authorList>
            <person name="Petersen C."/>
            <person name="Sorensen T."/>
            <person name="Nielsen M.R."/>
            <person name="Sondergaard T.E."/>
            <person name="Sorensen J.L."/>
            <person name="Fitzpatrick D.A."/>
            <person name="Frisvad J.C."/>
            <person name="Nielsen K.L."/>
        </authorList>
    </citation>
    <scope>NUCLEOTIDE SEQUENCE</scope>
    <source>
        <strain evidence="2">IBT 29864</strain>
    </source>
</reference>
<dbReference type="SUPFAM" id="SSF53474">
    <property type="entry name" value="alpha/beta-Hydrolases"/>
    <property type="match status" value="1"/>
</dbReference>
<dbReference type="OrthoDB" id="10253869at2759"/>
<dbReference type="Pfam" id="PF00975">
    <property type="entry name" value="Thioesterase"/>
    <property type="match status" value="1"/>
</dbReference>
<dbReference type="Gene3D" id="1.10.1200.10">
    <property type="entry name" value="ACP-like"/>
    <property type="match status" value="1"/>
</dbReference>
<dbReference type="Pfam" id="PF00501">
    <property type="entry name" value="AMP-binding"/>
    <property type="match status" value="1"/>
</dbReference>
<dbReference type="GO" id="GO:0031957">
    <property type="term" value="F:very long-chain fatty acid-CoA ligase activity"/>
    <property type="evidence" value="ECO:0007669"/>
    <property type="project" value="TreeGrafter"/>
</dbReference>
<dbReference type="Gene3D" id="3.40.50.12780">
    <property type="entry name" value="N-terminal domain of ligase-like"/>
    <property type="match status" value="1"/>
</dbReference>
<dbReference type="PANTHER" id="PTHR24096:SF267">
    <property type="entry name" value="MALONATE--COA LIGASE ACSF3, MITOCHONDRIAL"/>
    <property type="match status" value="1"/>
</dbReference>
<dbReference type="GeneID" id="81436644"/>
<evidence type="ECO:0000259" key="1">
    <source>
        <dbReference type="PROSITE" id="PS50075"/>
    </source>
</evidence>
<comment type="caution">
    <text evidence="2">The sequence shown here is derived from an EMBL/GenBank/DDBJ whole genome shotgun (WGS) entry which is preliminary data.</text>
</comment>
<dbReference type="InterPro" id="IPR001031">
    <property type="entry name" value="Thioesterase"/>
</dbReference>
<dbReference type="PANTHER" id="PTHR24096">
    <property type="entry name" value="LONG-CHAIN-FATTY-ACID--COA LIGASE"/>
    <property type="match status" value="1"/>
</dbReference>
<dbReference type="InterPro" id="IPR029058">
    <property type="entry name" value="AB_hydrolase_fold"/>
</dbReference>
<keyword evidence="3" id="KW-1185">Reference proteome</keyword>
<protein>
    <recommendedName>
        <fullName evidence="1">Carrier domain-containing protein</fullName>
    </recommendedName>
</protein>
<name>A0A9W9VCP6_9EURO</name>
<feature type="domain" description="Carrier" evidence="1">
    <location>
        <begin position="411"/>
        <end position="488"/>
    </location>
</feature>
<dbReference type="RefSeq" id="XP_056555990.1">
    <property type="nucleotide sequence ID" value="XM_056697465.1"/>
</dbReference>